<dbReference type="AlphaFoldDB" id="A0A2U8WDH6"/>
<evidence type="ECO:0000313" key="7">
    <source>
        <dbReference type="EMBL" id="AWN44149.1"/>
    </source>
</evidence>
<keyword evidence="3" id="KW-0732">Signal</keyword>
<evidence type="ECO:0000256" key="5">
    <source>
        <dbReference type="ARBA" id="ARBA00070228"/>
    </source>
</evidence>
<dbReference type="GO" id="GO:0042626">
    <property type="term" value="F:ATPase-coupled transmembrane transporter activity"/>
    <property type="evidence" value="ECO:0007669"/>
    <property type="project" value="InterPro"/>
</dbReference>
<keyword evidence="8" id="KW-1185">Reference proteome</keyword>
<keyword evidence="2" id="KW-0813">Transport</keyword>
<dbReference type="SMART" id="SM00062">
    <property type="entry name" value="PBPb"/>
    <property type="match status" value="1"/>
</dbReference>
<dbReference type="Gene3D" id="3.40.190.10">
    <property type="entry name" value="Periplasmic binding protein-like II"/>
    <property type="match status" value="2"/>
</dbReference>
<dbReference type="InterPro" id="IPR006311">
    <property type="entry name" value="TAT_signal"/>
</dbReference>
<dbReference type="Proteomes" id="UP000245926">
    <property type="component" value="Chromosome"/>
</dbReference>
<protein>
    <recommendedName>
        <fullName evidence="5">Putative aliphatic sulfonates-binding protein</fullName>
    </recommendedName>
</protein>
<dbReference type="Pfam" id="PF13379">
    <property type="entry name" value="NMT1_2"/>
    <property type="match status" value="1"/>
</dbReference>
<proteinExistence type="inferred from homology"/>
<comment type="function">
    <text evidence="4">Part of a binding-protein-dependent transport system for aliphatic sulfonates. Putative binding protein.</text>
</comment>
<dbReference type="NCBIfam" id="TIGR01728">
    <property type="entry name" value="SsuA_fam"/>
    <property type="match status" value="1"/>
</dbReference>
<accession>A0A2U8WDH6</accession>
<dbReference type="EMBL" id="CP029550">
    <property type="protein sequence ID" value="AWN44149.1"/>
    <property type="molecule type" value="Genomic_DNA"/>
</dbReference>
<evidence type="ECO:0000259" key="6">
    <source>
        <dbReference type="SMART" id="SM00062"/>
    </source>
</evidence>
<dbReference type="InterPro" id="IPR001638">
    <property type="entry name" value="Solute-binding_3/MltF_N"/>
</dbReference>
<organism evidence="7 8">
    <name type="scientific">Methylobacterium durans</name>
    <dbReference type="NCBI Taxonomy" id="2202825"/>
    <lineage>
        <taxon>Bacteria</taxon>
        <taxon>Pseudomonadati</taxon>
        <taxon>Pseudomonadota</taxon>
        <taxon>Alphaproteobacteria</taxon>
        <taxon>Hyphomicrobiales</taxon>
        <taxon>Methylobacteriaceae</taxon>
        <taxon>Methylobacterium</taxon>
    </lineage>
</organism>
<dbReference type="OrthoDB" id="8195871at2"/>
<feature type="domain" description="Solute-binding protein family 3/N-terminal" evidence="6">
    <location>
        <begin position="35"/>
        <end position="255"/>
    </location>
</feature>
<dbReference type="KEGG" id="mets:DK389_31110"/>
<dbReference type="PANTHER" id="PTHR30024:SF42">
    <property type="entry name" value="ALIPHATIC SULFONATES-BINDING PROTEIN-RELATED"/>
    <property type="match status" value="1"/>
</dbReference>
<evidence type="ECO:0000256" key="2">
    <source>
        <dbReference type="ARBA" id="ARBA00022448"/>
    </source>
</evidence>
<name>A0A2U8WDH6_9HYPH</name>
<dbReference type="PROSITE" id="PS51318">
    <property type="entry name" value="TAT"/>
    <property type="match status" value="1"/>
</dbReference>
<dbReference type="SUPFAM" id="SSF53850">
    <property type="entry name" value="Periplasmic binding protein-like II"/>
    <property type="match status" value="1"/>
</dbReference>
<dbReference type="GO" id="GO:0016020">
    <property type="term" value="C:membrane"/>
    <property type="evidence" value="ECO:0007669"/>
    <property type="project" value="InterPro"/>
</dbReference>
<reference evidence="8" key="1">
    <citation type="submission" date="2018-05" db="EMBL/GenBank/DDBJ databases">
        <title>Complete Genome Sequence of Methylobacterium sp. 17SD2-17.</title>
        <authorList>
            <person name="Srinivasan S."/>
        </authorList>
    </citation>
    <scope>NUCLEOTIDE SEQUENCE [LARGE SCALE GENOMIC DNA]</scope>
    <source>
        <strain evidence="8">17SD2-17</strain>
    </source>
</reference>
<dbReference type="PANTHER" id="PTHR30024">
    <property type="entry name" value="ALIPHATIC SULFONATES-BINDING PROTEIN-RELATED"/>
    <property type="match status" value="1"/>
</dbReference>
<dbReference type="RefSeq" id="WP_109895621.1">
    <property type="nucleotide sequence ID" value="NZ_CP029550.1"/>
</dbReference>
<evidence type="ECO:0000256" key="4">
    <source>
        <dbReference type="ARBA" id="ARBA00055538"/>
    </source>
</evidence>
<dbReference type="FunFam" id="3.40.190.10:FF:000050">
    <property type="entry name" value="Sulfonate ABC transporter substrate-binding protein"/>
    <property type="match status" value="1"/>
</dbReference>
<evidence type="ECO:0000313" key="8">
    <source>
        <dbReference type="Proteomes" id="UP000245926"/>
    </source>
</evidence>
<comment type="similarity">
    <text evidence="1">Belongs to the bacterial solute-binding protein SsuA/TauA family.</text>
</comment>
<evidence type="ECO:0000256" key="1">
    <source>
        <dbReference type="ARBA" id="ARBA00010742"/>
    </source>
</evidence>
<evidence type="ECO:0000256" key="3">
    <source>
        <dbReference type="ARBA" id="ARBA00022729"/>
    </source>
</evidence>
<gene>
    <name evidence="7" type="ORF">DK389_31110</name>
</gene>
<dbReference type="InterPro" id="IPR010067">
    <property type="entry name" value="ABC_SsuA_sub-bd"/>
</dbReference>
<sequence length="323" mass="33791">MIDRRSLLAAALAATLPVAGGAPLLSPLPARAAEEFRIGYQKNGILVVAKQQGVIEERLARLGHSVRWVEFSFGPPLLEALSLGGVDFGQTGDAPPIFAQAAGANLVYAAAQEAGGSGAGILLPAGSKIESLRDLKGRRVAFAKASSAHNLTLAALEKAGLTYADIEPVTLAPADAAAAFSRGSIDAWTIWDPYFAIAEVQPGARVLVRSTDIARPNNFFLANRGTAETKPIVLAEVIDALAGVARWCEANRGEVAAILSKGTGVPLPATRRAVDRTDYVIGPMSPAAAVEQQRIADRFHAAGLIPRPIRVADAVWTLPSRNG</sequence>